<feature type="transmembrane region" description="Helical" evidence="1">
    <location>
        <begin position="33"/>
        <end position="55"/>
    </location>
</feature>
<keyword evidence="1" id="KW-1133">Transmembrane helix</keyword>
<organism evidence="2 3">
    <name type="scientific">Bacillus spongiae</name>
    <dbReference type="NCBI Taxonomy" id="2683610"/>
    <lineage>
        <taxon>Bacteria</taxon>
        <taxon>Bacillati</taxon>
        <taxon>Bacillota</taxon>
        <taxon>Bacilli</taxon>
        <taxon>Bacillales</taxon>
        <taxon>Bacillaceae</taxon>
        <taxon>Bacillus</taxon>
    </lineage>
</organism>
<feature type="transmembrane region" description="Helical" evidence="1">
    <location>
        <begin position="76"/>
        <end position="100"/>
    </location>
</feature>
<gene>
    <name evidence="2" type="ORF">WAK64_08265</name>
</gene>
<keyword evidence="3" id="KW-1185">Reference proteome</keyword>
<accession>A0ABU8HCY8</accession>
<dbReference type="RefSeq" id="WP_336586484.1">
    <property type="nucleotide sequence ID" value="NZ_JBBAXC010000005.1"/>
</dbReference>
<sequence length="104" mass="11454">MKKKIGIAVFSSIVIGLIVWLASLIFAFSYFEWSFFIGLALTGLLFLFNSSGGTFSKGATLEASEAMWKIQKESGLKTNVGAFFYGSVIYTIISLIIMVVKYTL</sequence>
<keyword evidence="1" id="KW-0812">Transmembrane</keyword>
<feature type="transmembrane region" description="Helical" evidence="1">
    <location>
        <begin position="7"/>
        <end position="27"/>
    </location>
</feature>
<protein>
    <recommendedName>
        <fullName evidence="4">DUF5316 domain-containing protein</fullName>
    </recommendedName>
</protein>
<dbReference type="Proteomes" id="UP001312865">
    <property type="component" value="Unassembled WGS sequence"/>
</dbReference>
<reference evidence="2 3" key="1">
    <citation type="journal article" date="2018" name="J. Microbiol.">
        <title>Bacillus spongiae sp. nov., isolated from sponge of Jeju Island.</title>
        <authorList>
            <person name="Lee G.E."/>
            <person name="Im W.T."/>
            <person name="Park J.S."/>
        </authorList>
    </citation>
    <scope>NUCLEOTIDE SEQUENCE [LARGE SCALE GENOMIC DNA]</scope>
    <source>
        <strain evidence="2 3">135PIL107-10</strain>
    </source>
</reference>
<comment type="caution">
    <text evidence="2">The sequence shown here is derived from an EMBL/GenBank/DDBJ whole genome shotgun (WGS) entry which is preliminary data.</text>
</comment>
<dbReference type="EMBL" id="JBBAXC010000005">
    <property type="protein sequence ID" value="MEI5907049.1"/>
    <property type="molecule type" value="Genomic_DNA"/>
</dbReference>
<proteinExistence type="predicted"/>
<evidence type="ECO:0000313" key="2">
    <source>
        <dbReference type="EMBL" id="MEI5907049.1"/>
    </source>
</evidence>
<keyword evidence="1" id="KW-0472">Membrane</keyword>
<evidence type="ECO:0008006" key="4">
    <source>
        <dbReference type="Google" id="ProtNLM"/>
    </source>
</evidence>
<name>A0ABU8HCY8_9BACI</name>
<evidence type="ECO:0000313" key="3">
    <source>
        <dbReference type="Proteomes" id="UP001312865"/>
    </source>
</evidence>
<evidence type="ECO:0000256" key="1">
    <source>
        <dbReference type="SAM" id="Phobius"/>
    </source>
</evidence>